<keyword evidence="17" id="KW-0865">Zymogen</keyword>
<keyword evidence="12" id="KW-0378">Hydrolase</keyword>
<dbReference type="Proteomes" id="UP001652700">
    <property type="component" value="Unplaced"/>
</dbReference>
<accession>A0ABM5L8A3</accession>
<evidence type="ECO:0000256" key="12">
    <source>
        <dbReference type="ARBA" id="ARBA00022801"/>
    </source>
</evidence>
<evidence type="ECO:0000256" key="2">
    <source>
        <dbReference type="ARBA" id="ARBA00004371"/>
    </source>
</evidence>
<keyword evidence="15" id="KW-0333">Golgi apparatus</keyword>
<evidence type="ECO:0000256" key="8">
    <source>
        <dbReference type="ARBA" id="ARBA00022645"/>
    </source>
</evidence>
<evidence type="ECO:0000259" key="23">
    <source>
        <dbReference type="Pfam" id="PF04389"/>
    </source>
</evidence>
<dbReference type="PANTHER" id="PTHR12053">
    <property type="entry name" value="PROTEASE FAMILY M28 PLASMA GLUTAMATE CARBOXYPEPTIDASE-RELATED"/>
    <property type="match status" value="1"/>
</dbReference>
<dbReference type="GeneID" id="126892890"/>
<evidence type="ECO:0000256" key="20">
    <source>
        <dbReference type="ARBA" id="ARBA00025833"/>
    </source>
</evidence>
<evidence type="ECO:0000313" key="24">
    <source>
        <dbReference type="EnsemblMetazoa" id="XP_050518668.1"/>
    </source>
</evidence>
<evidence type="ECO:0000256" key="17">
    <source>
        <dbReference type="ARBA" id="ARBA00023145"/>
    </source>
</evidence>
<evidence type="ECO:0000256" key="7">
    <source>
        <dbReference type="ARBA" id="ARBA00022525"/>
    </source>
</evidence>
<evidence type="ECO:0000256" key="18">
    <source>
        <dbReference type="ARBA" id="ARBA00023180"/>
    </source>
</evidence>
<evidence type="ECO:0000256" key="10">
    <source>
        <dbReference type="ARBA" id="ARBA00022723"/>
    </source>
</evidence>
<evidence type="ECO:0000256" key="19">
    <source>
        <dbReference type="ARBA" id="ARBA00023228"/>
    </source>
</evidence>
<protein>
    <recommendedName>
        <fullName evidence="6">Carboxypeptidase Q</fullName>
    </recommendedName>
    <alternativeName>
        <fullName evidence="21">Plasma glutamate carboxypeptidase</fullName>
    </alternativeName>
</protein>
<organism evidence="24 25">
    <name type="scientific">Diabrotica virgifera virgifera</name>
    <name type="common">western corn rootworm</name>
    <dbReference type="NCBI Taxonomy" id="50390"/>
    <lineage>
        <taxon>Eukaryota</taxon>
        <taxon>Metazoa</taxon>
        <taxon>Ecdysozoa</taxon>
        <taxon>Arthropoda</taxon>
        <taxon>Hexapoda</taxon>
        <taxon>Insecta</taxon>
        <taxon>Pterygota</taxon>
        <taxon>Neoptera</taxon>
        <taxon>Endopterygota</taxon>
        <taxon>Coleoptera</taxon>
        <taxon>Polyphaga</taxon>
        <taxon>Cucujiformia</taxon>
        <taxon>Chrysomeloidea</taxon>
        <taxon>Chrysomelidae</taxon>
        <taxon>Galerucinae</taxon>
        <taxon>Diabroticina</taxon>
        <taxon>Diabroticites</taxon>
        <taxon>Diabrotica</taxon>
    </lineage>
</organism>
<keyword evidence="25" id="KW-1185">Reference proteome</keyword>
<dbReference type="InterPro" id="IPR007484">
    <property type="entry name" value="Peptidase_M28"/>
</dbReference>
<keyword evidence="19" id="KW-0458">Lysosome</keyword>
<evidence type="ECO:0000256" key="4">
    <source>
        <dbReference type="ARBA" id="ARBA00004613"/>
    </source>
</evidence>
<keyword evidence="8" id="KW-0121">Carboxypeptidase</keyword>
<evidence type="ECO:0000256" key="21">
    <source>
        <dbReference type="ARBA" id="ARBA00033328"/>
    </source>
</evidence>
<evidence type="ECO:0000256" key="5">
    <source>
        <dbReference type="ARBA" id="ARBA00010918"/>
    </source>
</evidence>
<feature type="chain" id="PRO_5047396941" description="Carboxypeptidase Q" evidence="22">
    <location>
        <begin position="18"/>
        <end position="395"/>
    </location>
</feature>
<feature type="domain" description="Peptidase M28" evidence="23">
    <location>
        <begin position="190"/>
        <end position="378"/>
    </location>
</feature>
<comment type="subcellular location">
    <subcellularLocation>
        <location evidence="1">Endoplasmic reticulum</location>
    </subcellularLocation>
    <subcellularLocation>
        <location evidence="3">Golgi apparatus</location>
    </subcellularLocation>
    <subcellularLocation>
        <location evidence="2">Lysosome</location>
    </subcellularLocation>
    <subcellularLocation>
        <location evidence="4">Secreted</location>
    </subcellularLocation>
</comment>
<name>A0ABM5L8A3_DIAVI</name>
<evidence type="ECO:0000256" key="16">
    <source>
        <dbReference type="ARBA" id="ARBA00023049"/>
    </source>
</evidence>
<evidence type="ECO:0000256" key="6">
    <source>
        <dbReference type="ARBA" id="ARBA00014116"/>
    </source>
</evidence>
<sequence length="395" mass="43749">MWLSTIAVLVYASLCHAHTCKLSSDLVKEIRSYQGTVNQIINATTKGLFKGKTYDELAYFVDKFGARQSGSQALEDSIEYLLDLMQSTGYDLENVHGENVTIPHWIRYKGPSKAAKYGAIATLIRSATPFSLNTLHTGVTEYEDSIPKIAAASITIEDAHMLQRMQDRGEKIVLKLNIQTQNLDPVTSRNVVAEIKGSRDPEKVVLVSGHIDSWDVGVGAMDDGGGAFISWYALRVLKAFGLKPKRTVRSVLWTAEEQGLIGVQAYDKAHREELDKHIFVMESDWGAFTPLGLEYVAGVEGGCILKEVLKLLAPINATQTKLVDSAGSDIAIWKNILPTASLLNRNENYFWYHHTEADTMDVFDPAALDRATALWASVAYVLADLNKDFPRQVPK</sequence>
<comment type="similarity">
    <text evidence="5">Belongs to the peptidase M28 family.</text>
</comment>
<reference evidence="24" key="1">
    <citation type="submission" date="2025-05" db="UniProtKB">
        <authorList>
            <consortium name="EnsemblMetazoa"/>
        </authorList>
    </citation>
    <scope>IDENTIFICATION</scope>
</reference>
<keyword evidence="14" id="KW-0862">Zinc</keyword>
<evidence type="ECO:0000256" key="3">
    <source>
        <dbReference type="ARBA" id="ARBA00004555"/>
    </source>
</evidence>
<evidence type="ECO:0000256" key="14">
    <source>
        <dbReference type="ARBA" id="ARBA00022833"/>
    </source>
</evidence>
<comment type="subunit">
    <text evidence="20">Homodimer. The monomeric form is inactive while the homodimer is active.</text>
</comment>
<dbReference type="SUPFAM" id="SSF53187">
    <property type="entry name" value="Zn-dependent exopeptidases"/>
    <property type="match status" value="1"/>
</dbReference>
<evidence type="ECO:0000256" key="1">
    <source>
        <dbReference type="ARBA" id="ARBA00004240"/>
    </source>
</evidence>
<dbReference type="RefSeq" id="XP_050518668.1">
    <property type="nucleotide sequence ID" value="XM_050662711.1"/>
</dbReference>
<dbReference type="EnsemblMetazoa" id="XM_050662711.1">
    <property type="protein sequence ID" value="XP_050518668.1"/>
    <property type="gene ID" value="LOC126892890"/>
</dbReference>
<keyword evidence="9" id="KW-0645">Protease</keyword>
<keyword evidence="18" id="KW-0325">Glycoprotein</keyword>
<dbReference type="Gene3D" id="3.40.630.10">
    <property type="entry name" value="Zn peptidases"/>
    <property type="match status" value="1"/>
</dbReference>
<evidence type="ECO:0000313" key="25">
    <source>
        <dbReference type="Proteomes" id="UP001652700"/>
    </source>
</evidence>
<dbReference type="InterPro" id="IPR039866">
    <property type="entry name" value="CPQ"/>
</dbReference>
<keyword evidence="7" id="KW-0964">Secreted</keyword>
<keyword evidence="11 22" id="KW-0732">Signal</keyword>
<keyword evidence="16" id="KW-0482">Metalloprotease</keyword>
<dbReference type="Pfam" id="PF04389">
    <property type="entry name" value="Peptidase_M28"/>
    <property type="match status" value="1"/>
</dbReference>
<proteinExistence type="inferred from homology"/>
<evidence type="ECO:0000256" key="11">
    <source>
        <dbReference type="ARBA" id="ARBA00022729"/>
    </source>
</evidence>
<evidence type="ECO:0000256" key="15">
    <source>
        <dbReference type="ARBA" id="ARBA00023034"/>
    </source>
</evidence>
<evidence type="ECO:0000256" key="9">
    <source>
        <dbReference type="ARBA" id="ARBA00022670"/>
    </source>
</evidence>
<keyword evidence="13" id="KW-0256">Endoplasmic reticulum</keyword>
<evidence type="ECO:0000256" key="22">
    <source>
        <dbReference type="SAM" id="SignalP"/>
    </source>
</evidence>
<dbReference type="PANTHER" id="PTHR12053:SF3">
    <property type="entry name" value="CARBOXYPEPTIDASE Q"/>
    <property type="match status" value="1"/>
</dbReference>
<feature type="signal peptide" evidence="22">
    <location>
        <begin position="1"/>
        <end position="17"/>
    </location>
</feature>
<keyword evidence="10" id="KW-0479">Metal-binding</keyword>
<evidence type="ECO:0000256" key="13">
    <source>
        <dbReference type="ARBA" id="ARBA00022824"/>
    </source>
</evidence>